<sequence>MLLSKSREPSILVCGSVSFYEVCHACRCKRNNNKDV</sequence>
<dbReference type="EMBL" id="BK015348">
    <property type="protein sequence ID" value="DAE02634.1"/>
    <property type="molecule type" value="Genomic_DNA"/>
</dbReference>
<evidence type="ECO:0000313" key="1">
    <source>
        <dbReference type="EMBL" id="DAE02634.1"/>
    </source>
</evidence>
<name>A0A8S5P6K9_9CAUD</name>
<proteinExistence type="predicted"/>
<organism evidence="1">
    <name type="scientific">Siphoviridae sp. ctTwu10</name>
    <dbReference type="NCBI Taxonomy" id="2825525"/>
    <lineage>
        <taxon>Viruses</taxon>
        <taxon>Duplodnaviria</taxon>
        <taxon>Heunggongvirae</taxon>
        <taxon>Uroviricota</taxon>
        <taxon>Caudoviricetes</taxon>
    </lineage>
</organism>
<reference evidence="1" key="1">
    <citation type="journal article" date="2021" name="Proc. Natl. Acad. Sci. U.S.A.">
        <title>A Catalog of Tens of Thousands of Viruses from Human Metagenomes Reveals Hidden Associations with Chronic Diseases.</title>
        <authorList>
            <person name="Tisza M.J."/>
            <person name="Buck C.B."/>
        </authorList>
    </citation>
    <scope>NUCLEOTIDE SEQUENCE</scope>
    <source>
        <strain evidence="1">CtTwu10</strain>
    </source>
</reference>
<protein>
    <submittedName>
        <fullName evidence="1">Uncharacterized protein</fullName>
    </submittedName>
</protein>
<accession>A0A8S5P6K9</accession>